<keyword evidence="1" id="KW-0479">Metal-binding</keyword>
<dbReference type="PROSITE" id="PS51379">
    <property type="entry name" value="4FE4S_FER_2"/>
    <property type="match status" value="1"/>
</dbReference>
<name>A0A2S6MTZ4_9HYPH</name>
<dbReference type="Gene3D" id="3.30.70.20">
    <property type="match status" value="1"/>
</dbReference>
<dbReference type="Proteomes" id="UP000239089">
    <property type="component" value="Unassembled WGS sequence"/>
</dbReference>
<evidence type="ECO:0000256" key="1">
    <source>
        <dbReference type="ARBA" id="ARBA00022723"/>
    </source>
</evidence>
<evidence type="ECO:0000256" key="3">
    <source>
        <dbReference type="ARBA" id="ARBA00023014"/>
    </source>
</evidence>
<protein>
    <submittedName>
        <fullName evidence="5">Uncharacterized protein</fullName>
    </submittedName>
</protein>
<dbReference type="InterPro" id="IPR017896">
    <property type="entry name" value="4Fe4S_Fe-S-bd"/>
</dbReference>
<dbReference type="RefSeq" id="WP_104510800.1">
    <property type="nucleotide sequence ID" value="NZ_JACIGC010000017.1"/>
</dbReference>
<keyword evidence="3" id="KW-0411">Iron-sulfur</keyword>
<gene>
    <name evidence="5" type="ORF">CCR94_23945</name>
</gene>
<dbReference type="EMBL" id="NHSJ01000140">
    <property type="protein sequence ID" value="PPQ25827.1"/>
    <property type="molecule type" value="Genomic_DNA"/>
</dbReference>
<keyword evidence="6" id="KW-1185">Reference proteome</keyword>
<reference evidence="5 6" key="1">
    <citation type="journal article" date="2018" name="Arch. Microbiol.">
        <title>New insights into the metabolic potential of the phototrophic purple bacterium Rhodopila globiformis DSM 161(T) from its draft genome sequence and evidence for a vanadium-dependent nitrogenase.</title>
        <authorList>
            <person name="Imhoff J.F."/>
            <person name="Rahn T."/>
            <person name="Kunzel S."/>
            <person name="Neulinger S.C."/>
        </authorList>
    </citation>
    <scope>NUCLEOTIDE SEQUENCE [LARGE SCALE GENOMIC DNA]</scope>
    <source>
        <strain evidence="5 6">DSM 16996</strain>
    </source>
</reference>
<sequence length="95" mass="9701">MIGSPSQTQTEQPSAAQCDACPADCLDACFNEAIVAASGGGVEIEAANCAGCGACVPACEFGFIRLHDGVARIVFPEGKPNTPESSPSRAPQWSE</sequence>
<dbReference type="AlphaFoldDB" id="A0A2S6MTZ4"/>
<proteinExistence type="predicted"/>
<keyword evidence="2" id="KW-0408">Iron</keyword>
<evidence type="ECO:0000313" key="5">
    <source>
        <dbReference type="EMBL" id="PPQ25827.1"/>
    </source>
</evidence>
<evidence type="ECO:0000256" key="2">
    <source>
        <dbReference type="ARBA" id="ARBA00023004"/>
    </source>
</evidence>
<dbReference type="PROSITE" id="PS00198">
    <property type="entry name" value="4FE4S_FER_1"/>
    <property type="match status" value="1"/>
</dbReference>
<dbReference type="GO" id="GO:0046872">
    <property type="term" value="F:metal ion binding"/>
    <property type="evidence" value="ECO:0007669"/>
    <property type="project" value="UniProtKB-KW"/>
</dbReference>
<evidence type="ECO:0000313" key="6">
    <source>
        <dbReference type="Proteomes" id="UP000239089"/>
    </source>
</evidence>
<feature type="region of interest" description="Disordered" evidence="4">
    <location>
        <begin position="76"/>
        <end position="95"/>
    </location>
</feature>
<accession>A0A2S6MTZ4</accession>
<dbReference type="GO" id="GO:0051536">
    <property type="term" value="F:iron-sulfur cluster binding"/>
    <property type="evidence" value="ECO:0007669"/>
    <property type="project" value="UniProtKB-KW"/>
</dbReference>
<dbReference type="InterPro" id="IPR017900">
    <property type="entry name" value="4Fe4S_Fe_S_CS"/>
</dbReference>
<comment type="caution">
    <text evidence="5">The sequence shown here is derived from an EMBL/GenBank/DDBJ whole genome shotgun (WGS) entry which is preliminary data.</text>
</comment>
<dbReference type="OrthoDB" id="9800445at2"/>
<feature type="compositionally biased region" description="Polar residues" evidence="4">
    <location>
        <begin position="82"/>
        <end position="95"/>
    </location>
</feature>
<evidence type="ECO:0000256" key="4">
    <source>
        <dbReference type="SAM" id="MobiDB-lite"/>
    </source>
</evidence>
<organism evidence="5 6">
    <name type="scientific">Rhodoblastus sphagnicola</name>
    <dbReference type="NCBI Taxonomy" id="333368"/>
    <lineage>
        <taxon>Bacteria</taxon>
        <taxon>Pseudomonadati</taxon>
        <taxon>Pseudomonadota</taxon>
        <taxon>Alphaproteobacteria</taxon>
        <taxon>Hyphomicrobiales</taxon>
        <taxon>Rhodoblastaceae</taxon>
        <taxon>Rhodoblastus</taxon>
    </lineage>
</organism>
<dbReference type="SUPFAM" id="SSF54862">
    <property type="entry name" value="4Fe-4S ferredoxins"/>
    <property type="match status" value="1"/>
</dbReference>